<dbReference type="Pfam" id="PF00067">
    <property type="entry name" value="p450"/>
    <property type="match status" value="1"/>
</dbReference>
<evidence type="ECO:0000313" key="9">
    <source>
        <dbReference type="Proteomes" id="UP000663090"/>
    </source>
</evidence>
<proteinExistence type="inferred from homology"/>
<dbReference type="RefSeq" id="WP_206717149.1">
    <property type="nucleotide sequence ID" value="NZ_CP071091.1"/>
</dbReference>
<dbReference type="PANTHER" id="PTHR24291:SF50">
    <property type="entry name" value="BIFUNCTIONAL ALBAFLAVENONE MONOOXYGENASE_TERPENE SYNTHASE"/>
    <property type="match status" value="1"/>
</dbReference>
<keyword evidence="9" id="KW-1185">Reference proteome</keyword>
<dbReference type="InterPro" id="IPR002401">
    <property type="entry name" value="Cyt_P450_E_grp-I"/>
</dbReference>
<keyword evidence="4 7" id="KW-0560">Oxidoreductase</keyword>
<dbReference type="PROSITE" id="PS00086">
    <property type="entry name" value="CYTOCHROME_P450"/>
    <property type="match status" value="1"/>
</dbReference>
<dbReference type="Proteomes" id="UP000663090">
    <property type="component" value="Chromosome"/>
</dbReference>
<keyword evidence="5 7" id="KW-0408">Iron</keyword>
<dbReference type="SUPFAM" id="SSF48264">
    <property type="entry name" value="Cytochrome P450"/>
    <property type="match status" value="1"/>
</dbReference>
<dbReference type="EMBL" id="CP071091">
    <property type="protein sequence ID" value="QSQ15446.1"/>
    <property type="molecule type" value="Genomic_DNA"/>
</dbReference>
<evidence type="ECO:0000256" key="5">
    <source>
        <dbReference type="ARBA" id="ARBA00023004"/>
    </source>
</evidence>
<dbReference type="InterPro" id="IPR017972">
    <property type="entry name" value="Cyt_P450_CS"/>
</dbReference>
<evidence type="ECO:0000256" key="2">
    <source>
        <dbReference type="ARBA" id="ARBA00022617"/>
    </source>
</evidence>
<evidence type="ECO:0000256" key="7">
    <source>
        <dbReference type="RuleBase" id="RU000461"/>
    </source>
</evidence>
<keyword evidence="2 7" id="KW-0349">Heme</keyword>
<evidence type="ECO:0000256" key="1">
    <source>
        <dbReference type="ARBA" id="ARBA00010617"/>
    </source>
</evidence>
<dbReference type="InterPro" id="IPR036396">
    <property type="entry name" value="Cyt_P450_sf"/>
</dbReference>
<evidence type="ECO:0000256" key="6">
    <source>
        <dbReference type="ARBA" id="ARBA00023033"/>
    </source>
</evidence>
<reference evidence="8 9" key="1">
    <citation type="submission" date="2021-02" db="EMBL/GenBank/DDBJ databases">
        <title>De Novo genome assembly of isolated myxobacteria.</title>
        <authorList>
            <person name="Stevens D.C."/>
        </authorList>
    </citation>
    <scope>NUCLEOTIDE SEQUENCE [LARGE SCALE GENOMIC DNA]</scope>
    <source>
        <strain evidence="8 9">SCHIC003</strain>
    </source>
</reference>
<dbReference type="PRINTS" id="PR00463">
    <property type="entry name" value="EP450I"/>
</dbReference>
<comment type="similarity">
    <text evidence="1 7">Belongs to the cytochrome P450 family.</text>
</comment>
<sequence length="468" mass="52874">MTTGKQPLNLPPGPKGIPLLGSMLEATPDPIGFFGRAFQQYGDAVRVRVSPQQTVFLISHPDYVKHVLVDHAQNYPKPHNPPGKLLGKGLFPSEGEYWRQQRRFIQPAFHPERMAALVPTMVDSVGKMLDRWEARTGTGEVFDIANDMTRLSLSIVGRGVFTDDMVEEQPEVLEACQEIVRMQNMRRKWWMVYLIVALRLRTQRRKRFRAGIARLDTAMYEAIAKRRPNPTAHADMLGQMLAARDPKTGEGMTDEQLRDECVNLFFAGHETTAVALVWTYHLLSQHPAVEQRMRDEIASAIGDKPPQLQDLPKLRYITAVFEEVLRLYPPAWVLSRQAKEQDKLGAFDVPAGTIMMMMQPIVHKHPAYWEAPEKFMPERFLPENAGKRPRFAYFPFGAGQRLCIGSNMALMQATVALTMMLQRFKVNVVPGQTVIEDPVVTFRSRHGLQVSLSPAPATTGPRQAASAR</sequence>
<keyword evidence="6 7" id="KW-0503">Monooxygenase</keyword>
<evidence type="ECO:0000313" key="8">
    <source>
        <dbReference type="EMBL" id="QSQ15446.1"/>
    </source>
</evidence>
<dbReference type="InterPro" id="IPR001128">
    <property type="entry name" value="Cyt_P450"/>
</dbReference>
<dbReference type="CDD" id="cd20620">
    <property type="entry name" value="CYP132-like"/>
    <property type="match status" value="1"/>
</dbReference>
<protein>
    <submittedName>
        <fullName evidence="8">Cytochrome P450</fullName>
    </submittedName>
</protein>
<name>A0ABX7N9J9_9BACT</name>
<gene>
    <name evidence="8" type="ORF">JY572_05060</name>
</gene>
<accession>A0ABX7N9J9</accession>
<dbReference type="PRINTS" id="PR00385">
    <property type="entry name" value="P450"/>
</dbReference>
<dbReference type="Gene3D" id="1.10.630.10">
    <property type="entry name" value="Cytochrome P450"/>
    <property type="match status" value="1"/>
</dbReference>
<dbReference type="InterPro" id="IPR050196">
    <property type="entry name" value="Cytochrome_P450_Monoox"/>
</dbReference>
<evidence type="ECO:0000256" key="3">
    <source>
        <dbReference type="ARBA" id="ARBA00022723"/>
    </source>
</evidence>
<keyword evidence="3 7" id="KW-0479">Metal-binding</keyword>
<evidence type="ECO:0000256" key="4">
    <source>
        <dbReference type="ARBA" id="ARBA00023002"/>
    </source>
</evidence>
<organism evidence="8 9">
    <name type="scientific">Myxococcus landrumensis</name>
    <dbReference type="NCBI Taxonomy" id="2813577"/>
    <lineage>
        <taxon>Bacteria</taxon>
        <taxon>Pseudomonadati</taxon>
        <taxon>Myxococcota</taxon>
        <taxon>Myxococcia</taxon>
        <taxon>Myxococcales</taxon>
        <taxon>Cystobacterineae</taxon>
        <taxon>Myxococcaceae</taxon>
        <taxon>Myxococcus</taxon>
    </lineage>
</organism>
<dbReference type="PANTHER" id="PTHR24291">
    <property type="entry name" value="CYTOCHROME P450 FAMILY 4"/>
    <property type="match status" value="1"/>
</dbReference>